<evidence type="ECO:0000256" key="5">
    <source>
        <dbReference type="ARBA" id="ARBA00022741"/>
    </source>
</evidence>
<evidence type="ECO:0000313" key="18">
    <source>
        <dbReference type="EMBL" id="KMQ94543.1"/>
    </source>
</evidence>
<dbReference type="Proteomes" id="UP000036403">
    <property type="component" value="Unassembled WGS sequence"/>
</dbReference>
<dbReference type="AlphaFoldDB" id="A0A0J7KW74"/>
<proteinExistence type="inferred from homology"/>
<dbReference type="NCBIfam" id="TIGR00042">
    <property type="entry name" value="RdgB/HAM1 family non-canonical purine NTP pyrophosphatase"/>
    <property type="match status" value="1"/>
</dbReference>
<dbReference type="GO" id="GO:0009146">
    <property type="term" value="P:purine nucleoside triphosphate catabolic process"/>
    <property type="evidence" value="ECO:0007669"/>
    <property type="project" value="UniProtKB-ARBA"/>
</dbReference>
<name>A0A0J7KW74_LASNI</name>
<dbReference type="STRING" id="67767.A0A0J7KW74"/>
<keyword evidence="6 17" id="KW-0378">Hydrolase</keyword>
<dbReference type="InterPro" id="IPR029001">
    <property type="entry name" value="ITPase-like_fam"/>
</dbReference>
<dbReference type="GO" id="GO:0005829">
    <property type="term" value="C:cytosol"/>
    <property type="evidence" value="ECO:0007669"/>
    <property type="project" value="TreeGrafter"/>
</dbReference>
<dbReference type="PANTHER" id="PTHR11067">
    <property type="entry name" value="INOSINE TRIPHOSPHATE PYROPHOSPHATASE/HAM1 PROTEIN"/>
    <property type="match status" value="1"/>
</dbReference>
<dbReference type="OrthoDB" id="6288734at2759"/>
<evidence type="ECO:0000256" key="15">
    <source>
        <dbReference type="ARBA" id="ARBA00083186"/>
    </source>
</evidence>
<evidence type="ECO:0000256" key="6">
    <source>
        <dbReference type="ARBA" id="ARBA00022801"/>
    </source>
</evidence>
<gene>
    <name evidence="18" type="ORF">RF55_5287</name>
</gene>
<dbReference type="CDD" id="cd00515">
    <property type="entry name" value="HAM1"/>
    <property type="match status" value="1"/>
</dbReference>
<accession>A0A0J7KW74</accession>
<keyword evidence="8" id="KW-0546">Nucleotide metabolism</keyword>
<evidence type="ECO:0000256" key="13">
    <source>
        <dbReference type="ARBA" id="ARBA00075987"/>
    </source>
</evidence>
<dbReference type="InterPro" id="IPR002637">
    <property type="entry name" value="RdgB/HAM1"/>
</dbReference>
<dbReference type="GO" id="GO:0046872">
    <property type="term" value="F:metal ion binding"/>
    <property type="evidence" value="ECO:0007669"/>
    <property type="project" value="UniProtKB-KW"/>
</dbReference>
<dbReference type="PaxDb" id="67767-A0A0J7KW74"/>
<evidence type="ECO:0000256" key="10">
    <source>
        <dbReference type="ARBA" id="ARBA00052017"/>
    </source>
</evidence>
<evidence type="ECO:0000256" key="4">
    <source>
        <dbReference type="ARBA" id="ARBA00022723"/>
    </source>
</evidence>
<evidence type="ECO:0000256" key="9">
    <source>
        <dbReference type="ARBA" id="ARBA00051875"/>
    </source>
</evidence>
<keyword evidence="5" id="KW-0547">Nucleotide-binding</keyword>
<comment type="catalytic activity">
    <reaction evidence="9">
        <text>dITP + H2O = dIMP + diphosphate + H(+)</text>
        <dbReference type="Rhea" id="RHEA:28342"/>
        <dbReference type="ChEBI" id="CHEBI:15377"/>
        <dbReference type="ChEBI" id="CHEBI:15378"/>
        <dbReference type="ChEBI" id="CHEBI:33019"/>
        <dbReference type="ChEBI" id="CHEBI:61194"/>
        <dbReference type="ChEBI" id="CHEBI:61382"/>
        <dbReference type="EC" id="3.6.1.66"/>
    </reaction>
</comment>
<evidence type="ECO:0000256" key="3">
    <source>
        <dbReference type="ARBA" id="ARBA00011738"/>
    </source>
</evidence>
<dbReference type="GO" id="GO:0035870">
    <property type="term" value="F:dITP diphosphatase activity"/>
    <property type="evidence" value="ECO:0007669"/>
    <property type="project" value="UniProtKB-ARBA"/>
</dbReference>
<keyword evidence="7" id="KW-0460">Magnesium</keyword>
<dbReference type="GO" id="GO:0017111">
    <property type="term" value="F:ribonucleoside triphosphate phosphatase activity"/>
    <property type="evidence" value="ECO:0007669"/>
    <property type="project" value="InterPro"/>
</dbReference>
<comment type="catalytic activity">
    <reaction evidence="10">
        <text>XTP + H2O = XMP + diphosphate + H(+)</text>
        <dbReference type="Rhea" id="RHEA:28610"/>
        <dbReference type="ChEBI" id="CHEBI:15377"/>
        <dbReference type="ChEBI" id="CHEBI:15378"/>
        <dbReference type="ChEBI" id="CHEBI:33019"/>
        <dbReference type="ChEBI" id="CHEBI:57464"/>
        <dbReference type="ChEBI" id="CHEBI:61314"/>
        <dbReference type="EC" id="3.6.1.66"/>
    </reaction>
</comment>
<evidence type="ECO:0000256" key="14">
    <source>
        <dbReference type="ARBA" id="ARBA00078805"/>
    </source>
</evidence>
<dbReference type="GO" id="GO:0036222">
    <property type="term" value="F:XTP diphosphatase activity"/>
    <property type="evidence" value="ECO:0007669"/>
    <property type="project" value="UniProtKB-ARBA"/>
</dbReference>
<sequence>MTESNVFLKAGDKLVIATHNKGKLSEFQAVLATKGLEALSLADFTMNSPEETASDFEGNAKIKALAAAKATGLPSLADDSGFCVEALDGRPGLFSARWIKECGGLENTFKTLKKEIQNSDQKDTKKAYFIAALCLAFPDGRTKCVVGKCVGTVSFPPKGNDGHGYDPVFVPEGHSKTFAQIGEEEKNKISHRGKALKAFFRECVR</sequence>
<keyword evidence="4" id="KW-0479">Metal-binding</keyword>
<dbReference type="GO" id="GO:0000166">
    <property type="term" value="F:nucleotide binding"/>
    <property type="evidence" value="ECO:0007669"/>
    <property type="project" value="UniProtKB-KW"/>
</dbReference>
<dbReference type="SUPFAM" id="SSF52972">
    <property type="entry name" value="ITPase-like"/>
    <property type="match status" value="1"/>
</dbReference>
<dbReference type="HAMAP" id="MF_01405">
    <property type="entry name" value="Non_canon_purine_NTPase"/>
    <property type="match status" value="1"/>
</dbReference>
<evidence type="ECO:0000256" key="17">
    <source>
        <dbReference type="RuleBase" id="RU003781"/>
    </source>
</evidence>
<dbReference type="GO" id="GO:0009117">
    <property type="term" value="P:nucleotide metabolic process"/>
    <property type="evidence" value="ECO:0007669"/>
    <property type="project" value="UniProtKB-KW"/>
</dbReference>
<dbReference type="GO" id="GO:0036220">
    <property type="term" value="F:ITP diphosphatase activity"/>
    <property type="evidence" value="ECO:0007669"/>
    <property type="project" value="UniProtKB-EC"/>
</dbReference>
<evidence type="ECO:0000256" key="8">
    <source>
        <dbReference type="ARBA" id="ARBA00023080"/>
    </source>
</evidence>
<evidence type="ECO:0000256" key="16">
    <source>
        <dbReference type="ARBA" id="ARBA00083635"/>
    </source>
</evidence>
<dbReference type="Gene3D" id="3.90.950.10">
    <property type="match status" value="1"/>
</dbReference>
<comment type="similarity">
    <text evidence="2 17">Belongs to the HAM1 NTPase family.</text>
</comment>
<comment type="cofactor">
    <cofactor evidence="1">
        <name>Mg(2+)</name>
        <dbReference type="ChEBI" id="CHEBI:18420"/>
    </cofactor>
</comment>
<evidence type="ECO:0000256" key="1">
    <source>
        <dbReference type="ARBA" id="ARBA00001946"/>
    </source>
</evidence>
<dbReference type="PANTHER" id="PTHR11067:SF9">
    <property type="entry name" value="INOSINE TRIPHOSPHATE PYROPHOSPHATASE"/>
    <property type="match status" value="1"/>
</dbReference>
<comment type="subunit">
    <text evidence="3">Homodimer.</text>
</comment>
<evidence type="ECO:0000256" key="11">
    <source>
        <dbReference type="ARBA" id="ARBA00066468"/>
    </source>
</evidence>
<comment type="caution">
    <text evidence="18">The sequence shown here is derived from an EMBL/GenBank/DDBJ whole genome shotgun (WGS) entry which is preliminary data.</text>
</comment>
<dbReference type="EC" id="3.6.1.66" evidence="11"/>
<dbReference type="InterPro" id="IPR020922">
    <property type="entry name" value="dITP/XTP_pyrophosphatase"/>
</dbReference>
<reference evidence="18 19" key="1">
    <citation type="submission" date="2015-04" db="EMBL/GenBank/DDBJ databases">
        <title>Lasius niger genome sequencing.</title>
        <authorList>
            <person name="Konorov E.A."/>
            <person name="Nikitin M.A."/>
            <person name="Kirill M.V."/>
            <person name="Chang P."/>
        </authorList>
    </citation>
    <scope>NUCLEOTIDE SEQUENCE [LARGE SCALE GENOMIC DNA]</scope>
    <source>
        <tissue evidence="18">Whole</tissue>
    </source>
</reference>
<organism evidence="18 19">
    <name type="scientific">Lasius niger</name>
    <name type="common">Black garden ant</name>
    <dbReference type="NCBI Taxonomy" id="67767"/>
    <lineage>
        <taxon>Eukaryota</taxon>
        <taxon>Metazoa</taxon>
        <taxon>Ecdysozoa</taxon>
        <taxon>Arthropoda</taxon>
        <taxon>Hexapoda</taxon>
        <taxon>Insecta</taxon>
        <taxon>Pterygota</taxon>
        <taxon>Neoptera</taxon>
        <taxon>Endopterygota</taxon>
        <taxon>Hymenoptera</taxon>
        <taxon>Apocrita</taxon>
        <taxon>Aculeata</taxon>
        <taxon>Formicoidea</taxon>
        <taxon>Formicidae</taxon>
        <taxon>Formicinae</taxon>
        <taxon>Lasius</taxon>
        <taxon>Lasius</taxon>
    </lineage>
</organism>
<keyword evidence="19" id="KW-1185">Reference proteome</keyword>
<dbReference type="FunFam" id="3.90.950.10:FF:000001">
    <property type="entry name" value="dITP/XTP pyrophosphatase"/>
    <property type="match status" value="1"/>
</dbReference>
<protein>
    <recommendedName>
        <fullName evidence="12">dITP/XTP pyrophosphatase</fullName>
        <ecNumber evidence="11">3.6.1.66</ecNumber>
    </recommendedName>
    <alternativeName>
        <fullName evidence="13">Non-canonical purine NTP pyrophosphatase</fullName>
    </alternativeName>
    <alternativeName>
        <fullName evidence="14">Non-standard purine NTP pyrophosphatase</fullName>
    </alternativeName>
    <alternativeName>
        <fullName evidence="16">Nucleoside-triphosphate diphosphatase</fullName>
    </alternativeName>
    <alternativeName>
        <fullName evidence="15">Nucleoside-triphosphate pyrophosphatase</fullName>
    </alternativeName>
</protein>
<dbReference type="Pfam" id="PF01725">
    <property type="entry name" value="Ham1p_like"/>
    <property type="match status" value="1"/>
</dbReference>
<evidence type="ECO:0000256" key="2">
    <source>
        <dbReference type="ARBA" id="ARBA00008023"/>
    </source>
</evidence>
<evidence type="ECO:0000313" key="19">
    <source>
        <dbReference type="Proteomes" id="UP000036403"/>
    </source>
</evidence>
<evidence type="ECO:0000256" key="12">
    <source>
        <dbReference type="ARBA" id="ARBA00071289"/>
    </source>
</evidence>
<evidence type="ECO:0000256" key="7">
    <source>
        <dbReference type="ARBA" id="ARBA00022842"/>
    </source>
</evidence>
<dbReference type="EMBL" id="LBMM01002637">
    <property type="protein sequence ID" value="KMQ94543.1"/>
    <property type="molecule type" value="Genomic_DNA"/>
</dbReference>